<sequence>MNSKNKRSLLEAALHIDSISFSIHCIPYSHHSFQLDQIVSPSSVLSTSGYFALLWLPLRHYLRPSIVADTLCGPKCRLSDNSICPLTGHPAPGRESISPPQVTKVDN</sequence>
<protein>
    <submittedName>
        <fullName evidence="2">Uncharacterized protein</fullName>
    </submittedName>
</protein>
<evidence type="ECO:0000313" key="2">
    <source>
        <dbReference type="EMBL" id="GFR80339.1"/>
    </source>
</evidence>
<comment type="caution">
    <text evidence="2">The sequence shown here is derived from an EMBL/GenBank/DDBJ whole genome shotgun (WGS) entry which is preliminary data.</text>
</comment>
<organism evidence="2 3">
    <name type="scientific">Elysia marginata</name>
    <dbReference type="NCBI Taxonomy" id="1093978"/>
    <lineage>
        <taxon>Eukaryota</taxon>
        <taxon>Metazoa</taxon>
        <taxon>Spiralia</taxon>
        <taxon>Lophotrochozoa</taxon>
        <taxon>Mollusca</taxon>
        <taxon>Gastropoda</taxon>
        <taxon>Heterobranchia</taxon>
        <taxon>Euthyneura</taxon>
        <taxon>Panpulmonata</taxon>
        <taxon>Sacoglossa</taxon>
        <taxon>Placobranchoidea</taxon>
        <taxon>Plakobranchidae</taxon>
        <taxon>Elysia</taxon>
    </lineage>
</organism>
<evidence type="ECO:0000313" key="3">
    <source>
        <dbReference type="Proteomes" id="UP000762676"/>
    </source>
</evidence>
<proteinExistence type="predicted"/>
<dbReference type="Proteomes" id="UP000762676">
    <property type="component" value="Unassembled WGS sequence"/>
</dbReference>
<reference evidence="2 3" key="1">
    <citation type="journal article" date="2021" name="Elife">
        <title>Chloroplast acquisition without the gene transfer in kleptoplastic sea slugs, Plakobranchus ocellatus.</title>
        <authorList>
            <person name="Maeda T."/>
            <person name="Takahashi S."/>
            <person name="Yoshida T."/>
            <person name="Shimamura S."/>
            <person name="Takaki Y."/>
            <person name="Nagai Y."/>
            <person name="Toyoda A."/>
            <person name="Suzuki Y."/>
            <person name="Arimoto A."/>
            <person name="Ishii H."/>
            <person name="Satoh N."/>
            <person name="Nishiyama T."/>
            <person name="Hasebe M."/>
            <person name="Maruyama T."/>
            <person name="Minagawa J."/>
            <person name="Obokata J."/>
            <person name="Shigenobu S."/>
        </authorList>
    </citation>
    <scope>NUCLEOTIDE SEQUENCE [LARGE SCALE GENOMIC DNA]</scope>
</reference>
<name>A0AAV4G578_9GAST</name>
<evidence type="ECO:0000256" key="1">
    <source>
        <dbReference type="SAM" id="MobiDB-lite"/>
    </source>
</evidence>
<dbReference type="EMBL" id="BMAT01004782">
    <property type="protein sequence ID" value="GFR80339.1"/>
    <property type="molecule type" value="Genomic_DNA"/>
</dbReference>
<dbReference type="AlphaFoldDB" id="A0AAV4G578"/>
<feature type="region of interest" description="Disordered" evidence="1">
    <location>
        <begin position="86"/>
        <end position="107"/>
    </location>
</feature>
<accession>A0AAV4G578</accession>
<keyword evidence="3" id="KW-1185">Reference proteome</keyword>
<gene>
    <name evidence="2" type="ORF">ElyMa_002312000</name>
</gene>